<keyword evidence="3" id="KW-1185">Reference proteome</keyword>
<dbReference type="SUPFAM" id="SSF53807">
    <property type="entry name" value="Helical backbone' metal receptor"/>
    <property type="match status" value="1"/>
</dbReference>
<dbReference type="PANTHER" id="PTHR30535">
    <property type="entry name" value="VITAMIN B12-BINDING PROTEIN"/>
    <property type="match status" value="1"/>
</dbReference>
<dbReference type="OrthoDB" id="9812528at2"/>
<evidence type="ECO:0000259" key="1">
    <source>
        <dbReference type="PROSITE" id="PS50983"/>
    </source>
</evidence>
<dbReference type="RefSeq" id="WP_062177500.1">
    <property type="nucleotide sequence ID" value="NZ_BBXL01000003.1"/>
</dbReference>
<evidence type="ECO:0000313" key="2">
    <source>
        <dbReference type="EMBL" id="SHF04700.1"/>
    </source>
</evidence>
<dbReference type="Pfam" id="PF01497">
    <property type="entry name" value="Peripla_BP_2"/>
    <property type="match status" value="1"/>
</dbReference>
<dbReference type="Proteomes" id="UP000184480">
    <property type="component" value="Unassembled WGS sequence"/>
</dbReference>
<feature type="domain" description="Fe/B12 periplasmic-binding" evidence="1">
    <location>
        <begin position="92"/>
        <end position="359"/>
    </location>
</feature>
<dbReference type="PROSITE" id="PS50983">
    <property type="entry name" value="FE_B12_PBP"/>
    <property type="match status" value="1"/>
</dbReference>
<dbReference type="InterPro" id="IPR002491">
    <property type="entry name" value="ABC_transptr_periplasmic_BD"/>
</dbReference>
<dbReference type="InterPro" id="IPR050902">
    <property type="entry name" value="ABC_Transporter_SBP"/>
</dbReference>
<evidence type="ECO:0000313" key="3">
    <source>
        <dbReference type="Proteomes" id="UP000184480"/>
    </source>
</evidence>
<proteinExistence type="predicted"/>
<dbReference type="GO" id="GO:0071281">
    <property type="term" value="P:cellular response to iron ion"/>
    <property type="evidence" value="ECO:0007669"/>
    <property type="project" value="TreeGrafter"/>
</dbReference>
<dbReference type="PROSITE" id="PS51257">
    <property type="entry name" value="PROKAR_LIPOPROTEIN"/>
    <property type="match status" value="1"/>
</dbReference>
<dbReference type="AlphaFoldDB" id="A0A1M4YG30"/>
<dbReference type="EMBL" id="FQUC01000003">
    <property type="protein sequence ID" value="SHF04700.1"/>
    <property type="molecule type" value="Genomic_DNA"/>
</dbReference>
<sequence length="373" mass="43039">MRLSYWILSAVIICTVISCTSNTHKNNDSVGKYDLKYARGFSVEIHEEYKLIKVRDPWDTIRTLYQYVLIDRDKPVPSGLPEGTLVKVPLQTVVAFSTIQCSMLQEIGEQGRITGVCQAQYIDIPYIRKQLTSGKIIDLGSMHKPDIEKLIDLTPAALVVSAMETGLGYLDKLNIPVIATTDYMEDTALGRAEWIRFHALFYQKEDYADSLFSETERRYNAIKDMVKDIPQKPSVFNDLKYGKTWRIAGGKSYLANMIRDAGGDYIWSDDSTTGYIRLSAEVILDKAESADIWLLKYNRSEDFTYNRLKGEDRIYSEFDSFRKKNIWGCNTDRIHYFEDLPIHPDRILKDMAAIFHPYLFPDTQLNYFKQLTE</sequence>
<protein>
    <submittedName>
        <fullName evidence="2">Iron complex transport system substrate-binding protein</fullName>
    </submittedName>
</protein>
<dbReference type="STRING" id="1346286.SAMN05444362_103162"/>
<reference evidence="3" key="1">
    <citation type="submission" date="2016-11" db="EMBL/GenBank/DDBJ databases">
        <authorList>
            <person name="Varghese N."/>
            <person name="Submissions S."/>
        </authorList>
    </citation>
    <scope>NUCLEOTIDE SEQUENCE [LARGE SCALE GENOMIC DNA]</scope>
    <source>
        <strain evidence="3">DSM 27370</strain>
    </source>
</reference>
<name>A0A1M4YG30_9BACT</name>
<gene>
    <name evidence="2" type="ORF">SAMN05444362_103162</name>
</gene>
<accession>A0A1M4YG30</accession>
<dbReference type="PANTHER" id="PTHR30535:SF34">
    <property type="entry name" value="MOLYBDATE-BINDING PROTEIN MOLA"/>
    <property type="match status" value="1"/>
</dbReference>
<organism evidence="2 3">
    <name type="scientific">Dysgonomonas macrotermitis</name>
    <dbReference type="NCBI Taxonomy" id="1346286"/>
    <lineage>
        <taxon>Bacteria</taxon>
        <taxon>Pseudomonadati</taxon>
        <taxon>Bacteroidota</taxon>
        <taxon>Bacteroidia</taxon>
        <taxon>Bacteroidales</taxon>
        <taxon>Dysgonomonadaceae</taxon>
        <taxon>Dysgonomonas</taxon>
    </lineage>
</organism>
<dbReference type="Gene3D" id="3.40.50.1980">
    <property type="entry name" value="Nitrogenase molybdenum iron protein domain"/>
    <property type="match status" value="2"/>
</dbReference>